<keyword evidence="2" id="KW-1185">Reference proteome</keyword>
<dbReference type="EMBL" id="JANPWZ010000201">
    <property type="protein sequence ID" value="KAJ3578540.1"/>
    <property type="molecule type" value="Genomic_DNA"/>
</dbReference>
<organism evidence="1 2">
    <name type="scientific">Xylaria arbuscula</name>
    <dbReference type="NCBI Taxonomy" id="114810"/>
    <lineage>
        <taxon>Eukaryota</taxon>
        <taxon>Fungi</taxon>
        <taxon>Dikarya</taxon>
        <taxon>Ascomycota</taxon>
        <taxon>Pezizomycotina</taxon>
        <taxon>Sordariomycetes</taxon>
        <taxon>Xylariomycetidae</taxon>
        <taxon>Xylariales</taxon>
        <taxon>Xylariaceae</taxon>
        <taxon>Xylaria</taxon>
    </lineage>
</organism>
<sequence>MGWEEPALGDVWFDRAARNLSPEDHGLPAETPRTIELNLAYGKPLSIRPVIMATIKLPADYLIINHNSPRRNPPVMGVTITISSSYTKIVAG</sequence>
<name>A0A9W8NKX9_9PEZI</name>
<comment type="caution">
    <text evidence="1">The sequence shown here is derived from an EMBL/GenBank/DDBJ whole genome shotgun (WGS) entry which is preliminary data.</text>
</comment>
<proteinExistence type="predicted"/>
<accession>A0A9W8NKX9</accession>
<dbReference type="AlphaFoldDB" id="A0A9W8NKX9"/>
<protein>
    <submittedName>
        <fullName evidence="1">Uncharacterized protein</fullName>
    </submittedName>
</protein>
<gene>
    <name evidence="1" type="ORF">NPX13_g2030</name>
</gene>
<evidence type="ECO:0000313" key="1">
    <source>
        <dbReference type="EMBL" id="KAJ3578540.1"/>
    </source>
</evidence>
<evidence type="ECO:0000313" key="2">
    <source>
        <dbReference type="Proteomes" id="UP001148614"/>
    </source>
</evidence>
<reference evidence="1" key="1">
    <citation type="submission" date="2022-07" db="EMBL/GenBank/DDBJ databases">
        <title>Genome Sequence of Xylaria arbuscula.</title>
        <authorList>
            <person name="Buettner E."/>
        </authorList>
    </citation>
    <scope>NUCLEOTIDE SEQUENCE</scope>
    <source>
        <strain evidence="1">VT107</strain>
    </source>
</reference>
<dbReference type="Proteomes" id="UP001148614">
    <property type="component" value="Unassembled WGS sequence"/>
</dbReference>